<keyword evidence="7 17" id="KW-0227">DNA damage</keyword>
<organism evidence="21 22">
    <name type="scientific">Pyxicephalus adspersus</name>
    <name type="common">African bullfrog</name>
    <dbReference type="NCBI Taxonomy" id="30357"/>
    <lineage>
        <taxon>Eukaryota</taxon>
        <taxon>Metazoa</taxon>
        <taxon>Chordata</taxon>
        <taxon>Craniata</taxon>
        <taxon>Vertebrata</taxon>
        <taxon>Euteleostomi</taxon>
        <taxon>Amphibia</taxon>
        <taxon>Batrachia</taxon>
        <taxon>Anura</taxon>
        <taxon>Neobatrachia</taxon>
        <taxon>Ranoidea</taxon>
        <taxon>Pyxicephalidae</taxon>
        <taxon>Pyxicephalinae</taxon>
        <taxon>Pyxicephalus</taxon>
    </lineage>
</organism>
<keyword evidence="9 17" id="KW-0378">Hydrolase</keyword>
<dbReference type="Proteomes" id="UP001181693">
    <property type="component" value="Unassembled WGS sequence"/>
</dbReference>
<evidence type="ECO:0000256" key="1">
    <source>
        <dbReference type="ARBA" id="ARBA00004123"/>
    </source>
</evidence>
<feature type="domain" description="XPG-I" evidence="19">
    <location>
        <begin position="138"/>
        <end position="208"/>
    </location>
</feature>
<dbReference type="InterPro" id="IPR006085">
    <property type="entry name" value="XPG_DNA_repair_N"/>
</dbReference>
<evidence type="ECO:0000256" key="16">
    <source>
        <dbReference type="ARBA" id="ARBA00055562"/>
    </source>
</evidence>
<dbReference type="GO" id="GO:0006298">
    <property type="term" value="P:mismatch repair"/>
    <property type="evidence" value="ECO:0007669"/>
    <property type="project" value="TreeGrafter"/>
</dbReference>
<protein>
    <recommendedName>
        <fullName evidence="3 17">Exonuclease 1</fullName>
        <ecNumber evidence="17">3.1.-.-</ecNumber>
    </recommendedName>
</protein>
<dbReference type="EMBL" id="DYDO01000007">
    <property type="protein sequence ID" value="DBA20383.1"/>
    <property type="molecule type" value="Genomic_DNA"/>
</dbReference>
<dbReference type="EC" id="3.1.-.-" evidence="17"/>
<keyword evidence="22" id="KW-1185">Reference proteome</keyword>
<dbReference type="SUPFAM" id="SSF88723">
    <property type="entry name" value="PIN domain-like"/>
    <property type="match status" value="1"/>
</dbReference>
<keyword evidence="8 17" id="KW-0228">DNA excision</keyword>
<dbReference type="GO" id="GO:0005634">
    <property type="term" value="C:nucleus"/>
    <property type="evidence" value="ECO:0007669"/>
    <property type="project" value="UniProtKB-SubCell"/>
</dbReference>
<keyword evidence="13 17" id="KW-0238">DNA-binding</keyword>
<keyword evidence="12 17" id="KW-0267">Excision nuclease</keyword>
<dbReference type="PANTHER" id="PTHR11081">
    <property type="entry name" value="FLAP ENDONUCLEASE FAMILY MEMBER"/>
    <property type="match status" value="1"/>
</dbReference>
<keyword evidence="4 17" id="KW-0540">Nuclease</keyword>
<evidence type="ECO:0000256" key="5">
    <source>
        <dbReference type="ARBA" id="ARBA00022723"/>
    </source>
</evidence>
<evidence type="ECO:0000256" key="12">
    <source>
        <dbReference type="ARBA" id="ARBA00022881"/>
    </source>
</evidence>
<dbReference type="InterPro" id="IPR037315">
    <property type="entry name" value="EXO1_H3TH"/>
</dbReference>
<keyword evidence="14 17" id="KW-0234">DNA repair</keyword>
<evidence type="ECO:0000256" key="18">
    <source>
        <dbReference type="SAM" id="MobiDB-lite"/>
    </source>
</evidence>
<proteinExistence type="inferred from homology"/>
<dbReference type="FunFam" id="3.40.50.1010:FF:000096">
    <property type="entry name" value="Exonuclease 1"/>
    <property type="match status" value="1"/>
</dbReference>
<dbReference type="InterPro" id="IPR006084">
    <property type="entry name" value="XPG/Rad2"/>
</dbReference>
<feature type="domain" description="XPG N-terminal" evidence="20">
    <location>
        <begin position="1"/>
        <end position="99"/>
    </location>
</feature>
<dbReference type="InterPro" id="IPR036279">
    <property type="entry name" value="5-3_exonuclease_C_sf"/>
</dbReference>
<dbReference type="Gene3D" id="3.40.50.1010">
    <property type="entry name" value="5'-nuclease"/>
    <property type="match status" value="1"/>
</dbReference>
<gene>
    <name evidence="21" type="ORF">GDO54_017171</name>
</gene>
<dbReference type="CDD" id="cd09857">
    <property type="entry name" value="PIN_EXO1"/>
    <property type="match status" value="1"/>
</dbReference>
<dbReference type="InterPro" id="IPR044752">
    <property type="entry name" value="PIN-like_EXO1"/>
</dbReference>
<dbReference type="InterPro" id="IPR006086">
    <property type="entry name" value="XPG-I_dom"/>
</dbReference>
<dbReference type="SMART" id="SM00484">
    <property type="entry name" value="XPGI"/>
    <property type="match status" value="1"/>
</dbReference>
<dbReference type="Gene3D" id="1.10.150.20">
    <property type="entry name" value="5' to 3' exonuclease, C-terminal subdomain"/>
    <property type="match status" value="1"/>
</dbReference>
<evidence type="ECO:0000256" key="6">
    <source>
        <dbReference type="ARBA" id="ARBA00022759"/>
    </source>
</evidence>
<dbReference type="Pfam" id="PF00752">
    <property type="entry name" value="XPG_N"/>
    <property type="match status" value="1"/>
</dbReference>
<comment type="function">
    <text evidence="16">5'-&gt;3' double-stranded DNA exonuclease which may also contain a cryptic 3'-&gt;5' double-stranded DNA exonuclease activity. Also exhibits endonuclease activity against 5'-overhanging flap structures similar to those generated by displacement synthesis when DNA polymerase encounters the 5'-end of a downstream Okazaki fragment. Required for DNA mismatch repair (MMR).</text>
</comment>
<reference evidence="21" key="1">
    <citation type="thesis" date="2020" institute="ProQuest LLC" country="789 East Eisenhower Parkway, Ann Arbor, MI, USA">
        <title>Comparative Genomics and Chromosome Evolution.</title>
        <authorList>
            <person name="Mudd A.B."/>
        </authorList>
    </citation>
    <scope>NUCLEOTIDE SEQUENCE</scope>
    <source>
        <strain evidence="21">1538</strain>
        <tissue evidence="21">Blood</tissue>
    </source>
</reference>
<keyword evidence="10 17" id="KW-0269">Exonuclease</keyword>
<evidence type="ECO:0000256" key="2">
    <source>
        <dbReference type="ARBA" id="ARBA00010563"/>
    </source>
</evidence>
<accession>A0AAV3A1G0</accession>
<dbReference type="InterPro" id="IPR029060">
    <property type="entry name" value="PIN-like_dom_sf"/>
</dbReference>
<evidence type="ECO:0000256" key="8">
    <source>
        <dbReference type="ARBA" id="ARBA00022769"/>
    </source>
</evidence>
<evidence type="ECO:0000256" key="10">
    <source>
        <dbReference type="ARBA" id="ARBA00022839"/>
    </source>
</evidence>
<evidence type="ECO:0000256" key="4">
    <source>
        <dbReference type="ARBA" id="ARBA00022722"/>
    </source>
</evidence>
<dbReference type="Pfam" id="PF00867">
    <property type="entry name" value="XPG_I"/>
    <property type="match status" value="1"/>
</dbReference>
<feature type="region of interest" description="Disordered" evidence="18">
    <location>
        <begin position="339"/>
        <end position="417"/>
    </location>
</feature>
<dbReference type="GO" id="GO:0006310">
    <property type="term" value="P:DNA recombination"/>
    <property type="evidence" value="ECO:0007669"/>
    <property type="project" value="TreeGrafter"/>
</dbReference>
<dbReference type="PANTHER" id="PTHR11081:SF8">
    <property type="entry name" value="EXONUCLEASE 1"/>
    <property type="match status" value="1"/>
</dbReference>
<comment type="function">
    <text evidence="17">5'-&gt;3' double-stranded DNA exonuclease which may also possess a cryptic 3'-&gt;5' double-stranded DNA exonuclease activity. Functions in DNA mismatch repair.</text>
</comment>
<dbReference type="InterPro" id="IPR019974">
    <property type="entry name" value="XPG_CS"/>
</dbReference>
<dbReference type="PROSITE" id="PS00841">
    <property type="entry name" value="XPG_1"/>
    <property type="match status" value="1"/>
</dbReference>
<keyword evidence="6" id="KW-0255">Endonuclease</keyword>
<feature type="compositionally biased region" description="Polar residues" evidence="18">
    <location>
        <begin position="574"/>
        <end position="588"/>
    </location>
</feature>
<dbReference type="GO" id="GO:0003677">
    <property type="term" value="F:DNA binding"/>
    <property type="evidence" value="ECO:0007669"/>
    <property type="project" value="UniProtKB-UniRule"/>
</dbReference>
<evidence type="ECO:0000259" key="19">
    <source>
        <dbReference type="SMART" id="SM00484"/>
    </source>
</evidence>
<evidence type="ECO:0000259" key="20">
    <source>
        <dbReference type="SMART" id="SM00485"/>
    </source>
</evidence>
<dbReference type="SMART" id="SM00279">
    <property type="entry name" value="HhH2"/>
    <property type="match status" value="1"/>
</dbReference>
<name>A0AAV3A1G0_PYXAD</name>
<dbReference type="CDD" id="cd09908">
    <property type="entry name" value="H3TH_EXO1"/>
    <property type="match status" value="1"/>
</dbReference>
<keyword evidence="15 17" id="KW-0539">Nucleus</keyword>
<evidence type="ECO:0000313" key="22">
    <source>
        <dbReference type="Proteomes" id="UP001181693"/>
    </source>
</evidence>
<sequence>MGIQGLLQFLKEASEPISVKQYKGQTVAVDTYCWLHKGAFACAEKLAKGEPTEQYVTYCMKFVHMLLSHGVKPILVFDGCTLPSKKDVERSRREKRQANLQKGKQLLREGKLSEARDCFSRSVNITSEMAHQVIKAARSEGVDCIVAPYEADSQLAYLNKNGFAQAIITEDSDLLAFGCKKVILKMDQYGNGLEIDQARFGKCKHLGDVFTEEKFRYMCILSGCDYLPSIHGVGLAKASKVLKIANNPDIIQVIKKMGQYLKSNITVPDGYTDGFIRANNTFLYQLVFDPVNRKLVPLNPYEDGIDPKELSYAGPNMGDSVAFQIALGNVDVNTMKKIDDYNPDIPQEKPKVEEKTSRRGLIIPSNKHSGKRPLEGGVSESDLLSQYSFSHTKKSRKESEDNLPQPKESTTSHVLQSLDDRANMTDFQPKARNKFATLLQRRNEQSGSVSVMGTRSRFFCNQSELATTPSNDTLKSTDYKTADFSETPCEVNQATEATDHSNKLCKTEMTPSPISDCCDVKSNVDSSPRNPRNCFSWSGSLAKGNSKSETPCTSSIVSLRRFQRTKHSIDSDTDNLQMDQKANSNGDQTHCVIPQKSKMSVLEIDDSSSEVSEI</sequence>
<evidence type="ECO:0000256" key="3">
    <source>
        <dbReference type="ARBA" id="ARBA00020324"/>
    </source>
</evidence>
<feature type="compositionally biased region" description="Basic and acidic residues" evidence="18">
    <location>
        <begin position="339"/>
        <end position="357"/>
    </location>
</feature>
<feature type="region of interest" description="Disordered" evidence="18">
    <location>
        <begin position="568"/>
        <end position="590"/>
    </location>
</feature>
<keyword evidence="5 17" id="KW-0479">Metal-binding</keyword>
<comment type="cofactor">
    <cofactor evidence="17">
        <name>Mg(2+)</name>
        <dbReference type="ChEBI" id="CHEBI:18420"/>
    </cofactor>
    <text evidence="17">Binds 2 magnesium ions per subunit. They probably participate in the reaction catalyzed by the enzyme. May bind an additional third magnesium ion after substrate binding.</text>
</comment>
<dbReference type="GO" id="GO:0017108">
    <property type="term" value="F:5'-flap endonuclease activity"/>
    <property type="evidence" value="ECO:0007669"/>
    <property type="project" value="TreeGrafter"/>
</dbReference>
<evidence type="ECO:0000256" key="13">
    <source>
        <dbReference type="ARBA" id="ARBA00023125"/>
    </source>
</evidence>
<dbReference type="PRINTS" id="PR00853">
    <property type="entry name" value="XPGRADSUPER"/>
</dbReference>
<dbReference type="FunFam" id="1.10.150.20:FF:000011">
    <property type="entry name" value="exonuclease 1"/>
    <property type="match status" value="1"/>
</dbReference>
<comment type="similarity">
    <text evidence="2 17">Belongs to the XPG/RAD2 endonuclease family. EXO1 subfamily.</text>
</comment>
<comment type="subcellular location">
    <subcellularLocation>
        <location evidence="1 17">Nucleus</location>
    </subcellularLocation>
</comment>
<evidence type="ECO:0000256" key="9">
    <source>
        <dbReference type="ARBA" id="ARBA00022801"/>
    </source>
</evidence>
<dbReference type="SMART" id="SM00485">
    <property type="entry name" value="XPGN"/>
    <property type="match status" value="1"/>
</dbReference>
<evidence type="ECO:0000256" key="14">
    <source>
        <dbReference type="ARBA" id="ARBA00023204"/>
    </source>
</evidence>
<dbReference type="GO" id="GO:0046872">
    <property type="term" value="F:metal ion binding"/>
    <property type="evidence" value="ECO:0007669"/>
    <property type="project" value="UniProtKB-UniRule"/>
</dbReference>
<dbReference type="InterPro" id="IPR008918">
    <property type="entry name" value="HhH2"/>
</dbReference>
<dbReference type="PROSITE" id="PS00842">
    <property type="entry name" value="XPG_2"/>
    <property type="match status" value="1"/>
</dbReference>
<dbReference type="SUPFAM" id="SSF47807">
    <property type="entry name" value="5' to 3' exonuclease, C-terminal subdomain"/>
    <property type="match status" value="1"/>
</dbReference>
<evidence type="ECO:0000256" key="17">
    <source>
        <dbReference type="RuleBase" id="RU910737"/>
    </source>
</evidence>
<evidence type="ECO:0000256" key="7">
    <source>
        <dbReference type="ARBA" id="ARBA00022763"/>
    </source>
</evidence>
<dbReference type="AlphaFoldDB" id="A0AAV3A1G0"/>
<dbReference type="GO" id="GO:0035312">
    <property type="term" value="F:5'-3' DNA exonuclease activity"/>
    <property type="evidence" value="ECO:0007669"/>
    <property type="project" value="UniProtKB-UniRule"/>
</dbReference>
<evidence type="ECO:0000256" key="15">
    <source>
        <dbReference type="ARBA" id="ARBA00023242"/>
    </source>
</evidence>
<keyword evidence="11 17" id="KW-0460">Magnesium</keyword>
<evidence type="ECO:0000313" key="21">
    <source>
        <dbReference type="EMBL" id="DBA20383.1"/>
    </source>
</evidence>
<evidence type="ECO:0000256" key="11">
    <source>
        <dbReference type="ARBA" id="ARBA00022842"/>
    </source>
</evidence>
<comment type="caution">
    <text evidence="21">The sequence shown here is derived from an EMBL/GenBank/DDBJ whole genome shotgun (WGS) entry which is preliminary data.</text>
</comment>